<name>A0A1M5PQ88_9BRAD</name>
<dbReference type="AlphaFoldDB" id="A0A1M5PQ88"/>
<protein>
    <submittedName>
        <fullName evidence="1">Uncharacterized protein</fullName>
    </submittedName>
</protein>
<dbReference type="EMBL" id="LT670818">
    <property type="protein sequence ID" value="SHH03908.1"/>
    <property type="molecule type" value="Genomic_DNA"/>
</dbReference>
<sequence>MDPKLYDLAAAGEDQRSYAIEPVRLPVNSTTLTNLGPGARATAKSVLIIGPDPRYIDFSAPYLPPGMSAEKIIAGVDGARDRLADAGYCVQVLLTKNEETVEQQVSDALKERSYDVTVVGVGLRTLSPMAAHFERLINALHEKAPRTKIAFNSKPDDSDAAALRWL</sequence>
<gene>
    <name evidence="1" type="ORF">SAMN05444169_5399</name>
</gene>
<proteinExistence type="predicted"/>
<organism evidence="1 2">
    <name type="scientific">Bradyrhizobium erythrophlei</name>
    <dbReference type="NCBI Taxonomy" id="1437360"/>
    <lineage>
        <taxon>Bacteria</taxon>
        <taxon>Pseudomonadati</taxon>
        <taxon>Pseudomonadota</taxon>
        <taxon>Alphaproteobacteria</taxon>
        <taxon>Hyphomicrobiales</taxon>
        <taxon>Nitrobacteraceae</taxon>
        <taxon>Bradyrhizobium</taxon>
    </lineage>
</organism>
<accession>A0A1M5PQ88</accession>
<dbReference type="Proteomes" id="UP000190675">
    <property type="component" value="Chromosome I"/>
</dbReference>
<reference evidence="1 2" key="1">
    <citation type="submission" date="2016-11" db="EMBL/GenBank/DDBJ databases">
        <authorList>
            <person name="Jaros S."/>
            <person name="Januszkiewicz K."/>
            <person name="Wedrychowicz H."/>
        </authorList>
    </citation>
    <scope>NUCLEOTIDE SEQUENCE [LARGE SCALE GENOMIC DNA]</scope>
    <source>
        <strain evidence="1 2">GAS242</strain>
    </source>
</reference>
<dbReference type="OrthoDB" id="1495085at2"/>
<dbReference type="RefSeq" id="WP_079568568.1">
    <property type="nucleotide sequence ID" value="NZ_LT670818.1"/>
</dbReference>
<evidence type="ECO:0000313" key="2">
    <source>
        <dbReference type="Proteomes" id="UP000190675"/>
    </source>
</evidence>
<evidence type="ECO:0000313" key="1">
    <source>
        <dbReference type="EMBL" id="SHH03908.1"/>
    </source>
</evidence>